<organism evidence="1 2">
    <name type="scientific">Ditylenchus destructor</name>
    <dbReference type="NCBI Taxonomy" id="166010"/>
    <lineage>
        <taxon>Eukaryota</taxon>
        <taxon>Metazoa</taxon>
        <taxon>Ecdysozoa</taxon>
        <taxon>Nematoda</taxon>
        <taxon>Chromadorea</taxon>
        <taxon>Rhabditida</taxon>
        <taxon>Tylenchina</taxon>
        <taxon>Tylenchomorpha</taxon>
        <taxon>Sphaerularioidea</taxon>
        <taxon>Anguinidae</taxon>
        <taxon>Anguininae</taxon>
        <taxon>Ditylenchus</taxon>
    </lineage>
</organism>
<sequence length="74" mass="8576">MRLGKEKHDAYLKKVAEVSKEIFIKKNQQTDNYEVTISALIIAGNGKLKDELEPLLDDRLSRILSRNSWLFLET</sequence>
<dbReference type="SUPFAM" id="SSF53137">
    <property type="entry name" value="Translational machinery components"/>
    <property type="match status" value="1"/>
</dbReference>
<dbReference type="EMBL" id="JAKKPZ010000495">
    <property type="protein sequence ID" value="KAI1694574.1"/>
    <property type="molecule type" value="Genomic_DNA"/>
</dbReference>
<dbReference type="Proteomes" id="UP001201812">
    <property type="component" value="Unassembled WGS sequence"/>
</dbReference>
<reference evidence="1" key="1">
    <citation type="submission" date="2022-01" db="EMBL/GenBank/DDBJ databases">
        <title>Genome Sequence Resource for Two Populations of Ditylenchus destructor, the Migratory Endoparasitic Phytonematode.</title>
        <authorList>
            <person name="Zhang H."/>
            <person name="Lin R."/>
            <person name="Xie B."/>
        </authorList>
    </citation>
    <scope>NUCLEOTIDE SEQUENCE</scope>
    <source>
        <strain evidence="1">BazhouSP</strain>
    </source>
</reference>
<dbReference type="InterPro" id="IPR042226">
    <property type="entry name" value="eFR1_2_sf"/>
</dbReference>
<dbReference type="AlphaFoldDB" id="A0AAD4MHC5"/>
<gene>
    <name evidence="1" type="ORF">DdX_20044</name>
</gene>
<evidence type="ECO:0000313" key="2">
    <source>
        <dbReference type="Proteomes" id="UP001201812"/>
    </source>
</evidence>
<dbReference type="Gene3D" id="3.30.420.60">
    <property type="entry name" value="eRF1 domain 2"/>
    <property type="match status" value="1"/>
</dbReference>
<accession>A0AAD4MHC5</accession>
<proteinExistence type="predicted"/>
<evidence type="ECO:0000313" key="1">
    <source>
        <dbReference type="EMBL" id="KAI1694574.1"/>
    </source>
</evidence>
<name>A0AAD4MHC5_9BILA</name>
<comment type="caution">
    <text evidence="1">The sequence shown here is derived from an EMBL/GenBank/DDBJ whole genome shotgun (WGS) entry which is preliminary data.</text>
</comment>
<protein>
    <submittedName>
        <fullName evidence="1">Uncharacterized protein</fullName>
    </submittedName>
</protein>
<keyword evidence="2" id="KW-1185">Reference proteome</keyword>